<evidence type="ECO:0008006" key="4">
    <source>
        <dbReference type="Google" id="ProtNLM"/>
    </source>
</evidence>
<accession>A0A146G2K8</accession>
<dbReference type="Proteomes" id="UP000076023">
    <property type="component" value="Unassembled WGS sequence"/>
</dbReference>
<evidence type="ECO:0000313" key="3">
    <source>
        <dbReference type="Proteomes" id="UP000076023"/>
    </source>
</evidence>
<dbReference type="AlphaFoldDB" id="A0A146G2K8"/>
<feature type="signal peptide" evidence="1">
    <location>
        <begin position="1"/>
        <end position="24"/>
    </location>
</feature>
<proteinExistence type="predicted"/>
<organism evidence="2 3">
    <name type="scientific">Terrimicrobium sacchariphilum</name>
    <dbReference type="NCBI Taxonomy" id="690879"/>
    <lineage>
        <taxon>Bacteria</taxon>
        <taxon>Pseudomonadati</taxon>
        <taxon>Verrucomicrobiota</taxon>
        <taxon>Terrimicrobiia</taxon>
        <taxon>Terrimicrobiales</taxon>
        <taxon>Terrimicrobiaceae</taxon>
        <taxon>Terrimicrobium</taxon>
    </lineage>
</organism>
<dbReference type="InParanoid" id="A0A146G2K8"/>
<dbReference type="RefSeq" id="WP_075077763.1">
    <property type="nucleotide sequence ID" value="NZ_BDCO01000002.1"/>
</dbReference>
<name>A0A146G2K8_TERSA</name>
<feature type="chain" id="PRO_5007524338" description="PEP-CTERM protein-sorting domain-containing protein" evidence="1">
    <location>
        <begin position="25"/>
        <end position="257"/>
    </location>
</feature>
<reference evidence="3" key="1">
    <citation type="journal article" date="2017" name="Genome Announc.">
        <title>Draft Genome Sequence of Terrimicrobium sacchariphilum NM-5T, a Facultative Anaerobic Soil Bacterium of the Class Spartobacteria.</title>
        <authorList>
            <person name="Qiu Y.L."/>
            <person name="Tourlousse D.M."/>
            <person name="Matsuura N."/>
            <person name="Ohashi A."/>
            <person name="Sekiguchi Y."/>
        </authorList>
    </citation>
    <scope>NUCLEOTIDE SEQUENCE [LARGE SCALE GENOMIC DNA]</scope>
    <source>
        <strain evidence="3">NM-5</strain>
    </source>
</reference>
<evidence type="ECO:0000256" key="1">
    <source>
        <dbReference type="SAM" id="SignalP"/>
    </source>
</evidence>
<gene>
    <name evidence="2" type="ORF">TSACC_2284</name>
</gene>
<protein>
    <recommendedName>
        <fullName evidence="4">PEP-CTERM protein-sorting domain-containing protein</fullName>
    </recommendedName>
</protein>
<comment type="caution">
    <text evidence="2">The sequence shown here is derived from an EMBL/GenBank/DDBJ whole genome shotgun (WGS) entry which is preliminary data.</text>
</comment>
<sequence>MKTPACFAACAAIAWLLVSSTALADTILYSENFQPPVAEGVTSDQNISLIHWAGDIQGANQWRLFTNNLGITVPEWAIWSWATSGAEAYFTNRTMNADFSAISLATGPLKFSIDMVSDHFGANTLNYFAVQIDDGQWYVSTVNLGIPPATFTTFEMAFNAARENWRLMTVNAGGSGGPVIGALAEADLAGTITGVGFVVDRTGDGTTDFRNFVVSVPEPPALGLGAIAAAISVSVILLRRRRQPTPPEAISSSNLPR</sequence>
<evidence type="ECO:0000313" key="2">
    <source>
        <dbReference type="EMBL" id="GAT31890.1"/>
    </source>
</evidence>
<keyword evidence="1" id="KW-0732">Signal</keyword>
<dbReference type="EMBL" id="BDCO01000002">
    <property type="protein sequence ID" value="GAT31890.1"/>
    <property type="molecule type" value="Genomic_DNA"/>
</dbReference>
<keyword evidence="3" id="KW-1185">Reference proteome</keyword>